<accession>A0A482W8D3</accession>
<evidence type="ECO:0000313" key="1">
    <source>
        <dbReference type="EMBL" id="RZC41412.1"/>
    </source>
</evidence>
<protein>
    <submittedName>
        <fullName evidence="1">Uncharacterized protein</fullName>
    </submittedName>
</protein>
<keyword evidence="2" id="KW-1185">Reference proteome</keyword>
<dbReference type="EMBL" id="QDEB01017383">
    <property type="protein sequence ID" value="RZC41412.1"/>
    <property type="molecule type" value="Genomic_DNA"/>
</dbReference>
<reference evidence="1 2" key="1">
    <citation type="submission" date="2017-03" db="EMBL/GenBank/DDBJ databases">
        <title>Genome of the blue death feigning beetle - Asbolus verrucosus.</title>
        <authorList>
            <person name="Rider S.D."/>
        </authorList>
    </citation>
    <scope>NUCLEOTIDE SEQUENCE [LARGE SCALE GENOMIC DNA]</scope>
    <source>
        <strain evidence="1">Butters</strain>
        <tissue evidence="1">Head and leg muscle</tissue>
    </source>
</reference>
<evidence type="ECO:0000313" key="2">
    <source>
        <dbReference type="Proteomes" id="UP000292052"/>
    </source>
</evidence>
<sequence length="85" mass="9899">MSVLKDVTMKFKDFEEAEVWVALLKTGVCFNSLNHIYDGFYYKSDVIIQNMDGDKLRVCLRGTKEAIFRFGSQTSKEEFYRQLVG</sequence>
<organism evidence="1 2">
    <name type="scientific">Asbolus verrucosus</name>
    <name type="common">Desert ironclad beetle</name>
    <dbReference type="NCBI Taxonomy" id="1661398"/>
    <lineage>
        <taxon>Eukaryota</taxon>
        <taxon>Metazoa</taxon>
        <taxon>Ecdysozoa</taxon>
        <taxon>Arthropoda</taxon>
        <taxon>Hexapoda</taxon>
        <taxon>Insecta</taxon>
        <taxon>Pterygota</taxon>
        <taxon>Neoptera</taxon>
        <taxon>Endopterygota</taxon>
        <taxon>Coleoptera</taxon>
        <taxon>Polyphaga</taxon>
        <taxon>Cucujiformia</taxon>
        <taxon>Tenebrionidae</taxon>
        <taxon>Pimeliinae</taxon>
        <taxon>Asbolus</taxon>
    </lineage>
</organism>
<dbReference type="Proteomes" id="UP000292052">
    <property type="component" value="Unassembled WGS sequence"/>
</dbReference>
<dbReference type="AlphaFoldDB" id="A0A482W8D3"/>
<gene>
    <name evidence="1" type="ORF">BDFB_013142</name>
</gene>
<comment type="caution">
    <text evidence="1">The sequence shown here is derived from an EMBL/GenBank/DDBJ whole genome shotgun (WGS) entry which is preliminary data.</text>
</comment>
<dbReference type="OrthoDB" id="6739636at2759"/>
<proteinExistence type="predicted"/>
<name>A0A482W8D3_ASBVE</name>